<evidence type="ECO:0000256" key="2">
    <source>
        <dbReference type="ARBA" id="ARBA00022827"/>
    </source>
</evidence>
<dbReference type="PANTHER" id="PTHR11748:SF111">
    <property type="entry name" value="D-LACTATE DEHYDROGENASE, MITOCHONDRIAL-RELATED"/>
    <property type="match status" value="1"/>
</dbReference>
<feature type="domain" description="FAD-binding PCMH-type" evidence="3">
    <location>
        <begin position="44"/>
        <end position="231"/>
    </location>
</feature>
<dbReference type="Proteomes" id="UP000285961">
    <property type="component" value="Unassembled WGS sequence"/>
</dbReference>
<dbReference type="Gene3D" id="3.30.465.10">
    <property type="match status" value="1"/>
</dbReference>
<dbReference type="GO" id="GO:0004458">
    <property type="term" value="F:D-lactate dehydrogenase (cytochrome) activity"/>
    <property type="evidence" value="ECO:0007669"/>
    <property type="project" value="TreeGrafter"/>
</dbReference>
<dbReference type="InterPro" id="IPR016169">
    <property type="entry name" value="FAD-bd_PCMH_sub2"/>
</dbReference>
<proteinExistence type="inferred from homology"/>
<dbReference type="PANTHER" id="PTHR11748">
    <property type="entry name" value="D-LACTATE DEHYDROGENASE"/>
    <property type="match status" value="1"/>
</dbReference>
<organism evidence="4 5">
    <name type="scientific">Candidatus Abyssobacteria bacterium SURF_17</name>
    <dbReference type="NCBI Taxonomy" id="2093361"/>
    <lineage>
        <taxon>Bacteria</taxon>
        <taxon>Pseudomonadati</taxon>
        <taxon>Candidatus Hydrogenedentota</taxon>
        <taxon>Candidatus Abyssobacteria</taxon>
    </lineage>
</organism>
<evidence type="ECO:0000313" key="4">
    <source>
        <dbReference type="EMBL" id="RJP65018.1"/>
    </source>
</evidence>
<dbReference type="Gene3D" id="3.30.43.10">
    <property type="entry name" value="Uridine Diphospho-n-acetylenolpyruvylglucosamine Reductase, domain 2"/>
    <property type="match status" value="1"/>
</dbReference>
<protein>
    <submittedName>
        <fullName evidence="4">FAD-binding oxidoreductase</fullName>
    </submittedName>
</protein>
<keyword evidence="2" id="KW-0274">FAD</keyword>
<sequence length="524" mass="57533">MSLSKEAYRALEDIVGPEYVTQEPEILDTYCFVWANELIFGEKFSPRPLAVVLPETVEEVQAIVRACNRFGIRYRAHATGFETSAITSSEPFLPIDMRRMNRVVEIDRTNRFAVVEPYVSQARLFLETMKVGLRPNMLGAGPSASVLAGTAAHFGSGPTNISTDFGGRNLLGAEWVLPNGDILRLGSLGTGAGWINGDGPGPSLRGVLRGYGGANGGMGIFTKVATKLYPWYGPPKLQPKGVPPTYGMVIPENFSVYCVILPGRDKMNDFFHLLIEESIAFSIQRLNPALGAILATESNDELWELMKNIPEEQRRAPVFSAIVLLDASSAREMEYKEKCFQMILEQTDGTVFPFDDHIQGLLFNNSVTGQGMTRAAFRSTGSFIISPVGDEAVDALTTLTELSEKEIVKEARDSGQIMETAPEPVWGVVYGDGGAHVEVITMYDPADRASCKKTSELLEKGDKKIVEWGLGINSLENALSFNESALKAALPQSRDFVKWIKKIKRAFDPNNAADSAFYVSPEDY</sequence>
<dbReference type="SUPFAM" id="SSF56176">
    <property type="entry name" value="FAD-binding/transporter-associated domain-like"/>
    <property type="match status" value="1"/>
</dbReference>
<dbReference type="InterPro" id="IPR016166">
    <property type="entry name" value="FAD-bd_PCMH"/>
</dbReference>
<dbReference type="InterPro" id="IPR016167">
    <property type="entry name" value="FAD-bd_PCMH_sub1"/>
</dbReference>
<accession>A0A419EQ13</accession>
<reference evidence="4 5" key="1">
    <citation type="journal article" date="2017" name="ISME J.">
        <title>Energy and carbon metabolisms in a deep terrestrial subsurface fluid microbial community.</title>
        <authorList>
            <person name="Momper L."/>
            <person name="Jungbluth S.P."/>
            <person name="Lee M.D."/>
            <person name="Amend J.P."/>
        </authorList>
    </citation>
    <scope>NUCLEOTIDE SEQUENCE [LARGE SCALE GENOMIC DNA]</scope>
    <source>
        <strain evidence="4">SURF_17</strain>
    </source>
</reference>
<dbReference type="Pfam" id="PF01565">
    <property type="entry name" value="FAD_binding_4"/>
    <property type="match status" value="1"/>
</dbReference>
<dbReference type="PROSITE" id="PS51387">
    <property type="entry name" value="FAD_PCMH"/>
    <property type="match status" value="1"/>
</dbReference>
<dbReference type="EMBL" id="QZKI01000131">
    <property type="protein sequence ID" value="RJP65018.1"/>
    <property type="molecule type" value="Genomic_DNA"/>
</dbReference>
<keyword evidence="2" id="KW-0285">Flavoprotein</keyword>
<dbReference type="GO" id="GO:1903457">
    <property type="term" value="P:lactate catabolic process"/>
    <property type="evidence" value="ECO:0007669"/>
    <property type="project" value="TreeGrafter"/>
</dbReference>
<evidence type="ECO:0000313" key="5">
    <source>
        <dbReference type="Proteomes" id="UP000285961"/>
    </source>
</evidence>
<dbReference type="InterPro" id="IPR006094">
    <property type="entry name" value="Oxid_FAD_bind_N"/>
</dbReference>
<comment type="similarity">
    <text evidence="1">Belongs to the FAD-binding oxidoreductase/transferase type 4 family.</text>
</comment>
<name>A0A419EQ13_9BACT</name>
<dbReference type="GO" id="GO:0008720">
    <property type="term" value="F:D-lactate dehydrogenase (NAD+) activity"/>
    <property type="evidence" value="ECO:0007669"/>
    <property type="project" value="TreeGrafter"/>
</dbReference>
<dbReference type="GO" id="GO:0071949">
    <property type="term" value="F:FAD binding"/>
    <property type="evidence" value="ECO:0007669"/>
    <property type="project" value="InterPro"/>
</dbReference>
<evidence type="ECO:0000259" key="3">
    <source>
        <dbReference type="PROSITE" id="PS51387"/>
    </source>
</evidence>
<dbReference type="InterPro" id="IPR036318">
    <property type="entry name" value="FAD-bd_PCMH-like_sf"/>
</dbReference>
<gene>
    <name evidence="4" type="ORF">C4532_18345</name>
</gene>
<dbReference type="AlphaFoldDB" id="A0A419EQ13"/>
<comment type="caution">
    <text evidence="4">The sequence shown here is derived from an EMBL/GenBank/DDBJ whole genome shotgun (WGS) entry which is preliminary data.</text>
</comment>
<evidence type="ECO:0000256" key="1">
    <source>
        <dbReference type="ARBA" id="ARBA00008000"/>
    </source>
</evidence>